<comment type="caution">
    <text evidence="5">The sequence shown here is derived from an EMBL/GenBank/DDBJ whole genome shotgun (WGS) entry which is preliminary data.</text>
</comment>
<dbReference type="PANTHER" id="PTHR23028">
    <property type="entry name" value="ACETYLTRANSFERASE"/>
    <property type="match status" value="1"/>
</dbReference>
<dbReference type="InterPro" id="IPR050879">
    <property type="entry name" value="Acyltransferase_3"/>
</dbReference>
<dbReference type="InterPro" id="IPR043968">
    <property type="entry name" value="SGNH"/>
</dbReference>
<dbReference type="PANTHER" id="PTHR23028:SF53">
    <property type="entry name" value="ACYL_TRANSF_3 DOMAIN-CONTAINING PROTEIN"/>
    <property type="match status" value="1"/>
</dbReference>
<feature type="transmembrane region" description="Helical" evidence="2">
    <location>
        <begin position="344"/>
        <end position="362"/>
    </location>
</feature>
<evidence type="ECO:0000313" key="5">
    <source>
        <dbReference type="EMBL" id="GAA1150576.1"/>
    </source>
</evidence>
<evidence type="ECO:0000256" key="2">
    <source>
        <dbReference type="SAM" id="Phobius"/>
    </source>
</evidence>
<feature type="region of interest" description="Disordered" evidence="1">
    <location>
        <begin position="253"/>
        <end position="276"/>
    </location>
</feature>
<keyword evidence="2" id="KW-0472">Membrane</keyword>
<feature type="transmembrane region" description="Helical" evidence="2">
    <location>
        <begin position="65"/>
        <end position="86"/>
    </location>
</feature>
<dbReference type="Proteomes" id="UP001501371">
    <property type="component" value="Unassembled WGS sequence"/>
</dbReference>
<reference evidence="6" key="1">
    <citation type="journal article" date="2019" name="Int. J. Syst. Evol. Microbiol.">
        <title>The Global Catalogue of Microorganisms (GCM) 10K type strain sequencing project: providing services to taxonomists for standard genome sequencing and annotation.</title>
        <authorList>
            <consortium name="The Broad Institute Genomics Platform"/>
            <consortium name="The Broad Institute Genome Sequencing Center for Infectious Disease"/>
            <person name="Wu L."/>
            <person name="Ma J."/>
        </authorList>
    </citation>
    <scope>NUCLEOTIDE SEQUENCE [LARGE SCALE GENOMIC DNA]</scope>
    <source>
        <strain evidence="6">JCM 12696</strain>
    </source>
</reference>
<feature type="transmembrane region" description="Helical" evidence="2">
    <location>
        <begin position="382"/>
        <end position="401"/>
    </location>
</feature>
<sequence length="746" mass="79880">MQGLRALAVTLVVLSHAGVGAFAGGYVGVDVFFVISGFLITSLLLRELTATGELSVRRFYARRALRLLPASTLVAVTALAGSWLFLSKVRFTEYAGDAISSALYTVNFRLALSGTDYLAQDSPPSPFQHFWSLAVEEQFYLVWPLLLLLSWRAAGRRRGLLAAPLALLCAVSFGLSVYATAYAPRDAASWAYFGTHTRVWELGAGALLALFLARRERPAGAPGPLRQARGRVAKVPPARRRLARPLAALSESPEYVQYASDPPPCDRTRQTPPAPPFGRTALLSQHALAASLTWAGLACVLLAALLFDADTPFPGYHALLPVLGTVLVLAGGARPTPFGAELLLARRPAVWLGGLSYGWYLWHWPLLVVGPMALGRPASVRLALGLSAVALVLAWGTLRLIENPVRFHTAFRRRPRRAMAFGLGLSAVAASTALVAAAFPPPISSDATAPAVSETLASAPDPGARGAELADLVARSGAGLPSNLTPALGEVKKARSAVYRDGCHVPYGPTRSPACVYGDRSSDTVVVLLGDSHAAQWFPALDRLARERGWRLVSLTKASCKVAAVTIVDHRKPYTACDAWRRTAVERIGRLRPALVVVSSSDAGTPARPAGDPVRQWTSGFQDTFRALTATGTRVAALLDTPWPKVDAVDCAAAYPLRLGRCANHLPQAIRDERRQRAERTAAATTGVTVIDPTPWLCDARGNCPVVVGDRFVYRDDSHLAEGYAEALAPVLGDRLPEPVRRKPTS</sequence>
<evidence type="ECO:0008006" key="7">
    <source>
        <dbReference type="Google" id="ProtNLM"/>
    </source>
</evidence>
<keyword evidence="2" id="KW-1133">Transmembrane helix</keyword>
<evidence type="ECO:0000259" key="4">
    <source>
        <dbReference type="Pfam" id="PF19040"/>
    </source>
</evidence>
<keyword evidence="2" id="KW-0812">Transmembrane</keyword>
<dbReference type="Pfam" id="PF01757">
    <property type="entry name" value="Acyl_transf_3"/>
    <property type="match status" value="1"/>
</dbReference>
<organism evidence="5 6">
    <name type="scientific">Streptomyces hebeiensis</name>
    <dbReference type="NCBI Taxonomy" id="229486"/>
    <lineage>
        <taxon>Bacteria</taxon>
        <taxon>Bacillati</taxon>
        <taxon>Actinomycetota</taxon>
        <taxon>Actinomycetes</taxon>
        <taxon>Kitasatosporales</taxon>
        <taxon>Streptomycetaceae</taxon>
        <taxon>Streptomyces</taxon>
    </lineage>
</organism>
<keyword evidence="6" id="KW-1185">Reference proteome</keyword>
<evidence type="ECO:0000256" key="1">
    <source>
        <dbReference type="SAM" id="MobiDB-lite"/>
    </source>
</evidence>
<dbReference type="EMBL" id="BAAAKV010000001">
    <property type="protein sequence ID" value="GAA1150576.1"/>
    <property type="molecule type" value="Genomic_DNA"/>
</dbReference>
<feature type="transmembrane region" description="Helical" evidence="2">
    <location>
        <begin position="421"/>
        <end position="439"/>
    </location>
</feature>
<gene>
    <name evidence="5" type="ORF">GCM10009654_02400</name>
</gene>
<evidence type="ECO:0000259" key="3">
    <source>
        <dbReference type="Pfam" id="PF01757"/>
    </source>
</evidence>
<protein>
    <recommendedName>
        <fullName evidence="7">Acyltransferase</fullName>
    </recommendedName>
</protein>
<dbReference type="Pfam" id="PF19040">
    <property type="entry name" value="SGNH"/>
    <property type="match status" value="1"/>
</dbReference>
<dbReference type="InterPro" id="IPR002656">
    <property type="entry name" value="Acyl_transf_3_dom"/>
</dbReference>
<name>A0ABN1UIZ2_9ACTN</name>
<feature type="transmembrane region" description="Helical" evidence="2">
    <location>
        <begin position="287"/>
        <end position="307"/>
    </location>
</feature>
<evidence type="ECO:0000313" key="6">
    <source>
        <dbReference type="Proteomes" id="UP001501371"/>
    </source>
</evidence>
<feature type="domain" description="Acyltransferase 3" evidence="3">
    <location>
        <begin position="3"/>
        <end position="396"/>
    </location>
</feature>
<feature type="domain" description="SGNH" evidence="4">
    <location>
        <begin position="503"/>
        <end position="732"/>
    </location>
</feature>
<accession>A0ABN1UIZ2</accession>
<proteinExistence type="predicted"/>
<feature type="transmembrane region" description="Helical" evidence="2">
    <location>
        <begin position="189"/>
        <end position="213"/>
    </location>
</feature>
<feature type="transmembrane region" description="Helical" evidence="2">
    <location>
        <begin position="161"/>
        <end position="183"/>
    </location>
</feature>